<dbReference type="InterPro" id="IPR006061">
    <property type="entry name" value="SBP_1_CS"/>
</dbReference>
<comment type="similarity">
    <text evidence="1">Belongs to the bacterial solute-binding protein 1 family.</text>
</comment>
<dbReference type="Proteomes" id="UP001065593">
    <property type="component" value="Unassembled WGS sequence"/>
</dbReference>
<keyword evidence="2" id="KW-0813">Transport</keyword>
<evidence type="ECO:0000256" key="7">
    <source>
        <dbReference type="ARBA" id="ARBA00023288"/>
    </source>
</evidence>
<evidence type="ECO:0000256" key="5">
    <source>
        <dbReference type="ARBA" id="ARBA00023136"/>
    </source>
</evidence>
<evidence type="ECO:0000256" key="4">
    <source>
        <dbReference type="ARBA" id="ARBA00022729"/>
    </source>
</evidence>
<evidence type="ECO:0000256" key="3">
    <source>
        <dbReference type="ARBA" id="ARBA00022475"/>
    </source>
</evidence>
<feature type="signal peptide" evidence="8">
    <location>
        <begin position="1"/>
        <end position="26"/>
    </location>
</feature>
<keyword evidence="10" id="KW-1185">Reference proteome</keyword>
<evidence type="ECO:0000256" key="2">
    <source>
        <dbReference type="ARBA" id="ARBA00022448"/>
    </source>
</evidence>
<accession>A0ABQ5NPQ8</accession>
<protein>
    <submittedName>
        <fullName evidence="9">ABC transporter substrate-binding protein</fullName>
    </submittedName>
</protein>
<keyword evidence="5" id="KW-0472">Membrane</keyword>
<comment type="caution">
    <text evidence="9">The sequence shown here is derived from an EMBL/GenBank/DDBJ whole genome shotgun (WGS) entry which is preliminary data.</text>
</comment>
<keyword evidence="7" id="KW-0449">Lipoprotein</keyword>
<dbReference type="InterPro" id="IPR050490">
    <property type="entry name" value="Bact_solute-bd_prot1"/>
</dbReference>
<dbReference type="SUPFAM" id="SSF53850">
    <property type="entry name" value="Periplasmic binding protein-like II"/>
    <property type="match status" value="1"/>
</dbReference>
<sequence>MWNKKSLLLSSVLLLGLAGCSTSPSNQEETKEGQVNISIYQGKVEFKKQFEELTAQYEAEHPDVNISVETVGGGSDYAGTLKAKFASNAEPTIFTLAGQVDIDQYRDRLADLSGIKGAEFALAGTLDGVTRDGEVLGMPVNLEGYGLIYNKNVFEKAGVDAASIKTMADLRKAAETIDAKKAELGLEAVFALAGKEKWVPGNHGSNVFLAPEFNNDIFTTYEAKEVAFKFGNEFKEYLDLQNEYSVQPVNNLDYSQQVEQLFSTGRVAIIQQGNWIYPTVDGMDPELAQSGIGIMPIPVNGETKMPVGVPSYYAVNKKADDKQQQVAKDFIDWMYTSEEGKKAVLSEFKFIPAYEGYDAAGIADPLSQEIYKYSQEGNTSAWVFPNYPVGWSDLLGAKLQKYFAGEASWDETIKSAQDEWAKLRQ</sequence>
<dbReference type="Pfam" id="PF01547">
    <property type="entry name" value="SBP_bac_1"/>
    <property type="match status" value="1"/>
</dbReference>
<dbReference type="EMBL" id="BRZA01000008">
    <property type="protein sequence ID" value="GLC90339.1"/>
    <property type="molecule type" value="Genomic_DNA"/>
</dbReference>
<gene>
    <name evidence="9" type="ORF">LYSBPC_34660</name>
</gene>
<dbReference type="PANTHER" id="PTHR43649:SF33">
    <property type="entry name" value="POLYGALACTURONAN_RHAMNOGALACTURONAN-BINDING PROTEIN YTCQ"/>
    <property type="match status" value="1"/>
</dbReference>
<evidence type="ECO:0000256" key="8">
    <source>
        <dbReference type="SAM" id="SignalP"/>
    </source>
</evidence>
<keyword evidence="3" id="KW-1003">Cell membrane</keyword>
<evidence type="ECO:0000313" key="9">
    <source>
        <dbReference type="EMBL" id="GLC90339.1"/>
    </source>
</evidence>
<feature type="chain" id="PRO_5046929112" evidence="8">
    <location>
        <begin position="27"/>
        <end position="425"/>
    </location>
</feature>
<evidence type="ECO:0000256" key="1">
    <source>
        <dbReference type="ARBA" id="ARBA00008520"/>
    </source>
</evidence>
<name>A0ABQ5NPQ8_9BACI</name>
<organism evidence="9 10">
    <name type="scientific">Lysinibacillus piscis</name>
    <dbReference type="NCBI Taxonomy" id="2518931"/>
    <lineage>
        <taxon>Bacteria</taxon>
        <taxon>Bacillati</taxon>
        <taxon>Bacillota</taxon>
        <taxon>Bacilli</taxon>
        <taxon>Bacillales</taxon>
        <taxon>Bacillaceae</taxon>
        <taxon>Lysinibacillus</taxon>
    </lineage>
</organism>
<evidence type="ECO:0000256" key="6">
    <source>
        <dbReference type="ARBA" id="ARBA00023139"/>
    </source>
</evidence>
<dbReference type="PANTHER" id="PTHR43649">
    <property type="entry name" value="ARABINOSE-BINDING PROTEIN-RELATED"/>
    <property type="match status" value="1"/>
</dbReference>
<evidence type="ECO:0000313" key="10">
    <source>
        <dbReference type="Proteomes" id="UP001065593"/>
    </source>
</evidence>
<keyword evidence="4 8" id="KW-0732">Signal</keyword>
<proteinExistence type="inferred from homology"/>
<dbReference type="PROSITE" id="PS01037">
    <property type="entry name" value="SBP_BACTERIAL_1"/>
    <property type="match status" value="1"/>
</dbReference>
<dbReference type="PROSITE" id="PS51257">
    <property type="entry name" value="PROKAR_LIPOPROTEIN"/>
    <property type="match status" value="1"/>
</dbReference>
<dbReference type="RefSeq" id="WP_264990252.1">
    <property type="nucleotide sequence ID" value="NZ_BRZA01000008.1"/>
</dbReference>
<dbReference type="Gene3D" id="3.40.190.10">
    <property type="entry name" value="Periplasmic binding protein-like II"/>
    <property type="match status" value="2"/>
</dbReference>
<dbReference type="InterPro" id="IPR006059">
    <property type="entry name" value="SBP"/>
</dbReference>
<reference evidence="9" key="1">
    <citation type="submission" date="2022-08" db="EMBL/GenBank/DDBJ databases">
        <title>Draft genome sequence of Lysinibacillus sp. strain KH24.</title>
        <authorList>
            <person name="Kanbe H."/>
            <person name="Itoh H."/>
        </authorList>
    </citation>
    <scope>NUCLEOTIDE SEQUENCE</scope>
    <source>
        <strain evidence="9">KH24</strain>
    </source>
</reference>
<keyword evidence="6" id="KW-0564">Palmitate</keyword>